<gene>
    <name evidence="3" type="ORF">ACOC_LOCUS12461</name>
</gene>
<protein>
    <submittedName>
        <fullName evidence="5">BPTI/Kunitz inhibitor domain-containing protein</fullName>
    </submittedName>
</protein>
<evidence type="ECO:0000313" key="3">
    <source>
        <dbReference type="EMBL" id="VDM64046.1"/>
    </source>
</evidence>
<name>A0A158PMB0_ANGCS</name>
<organism evidence="5">
    <name type="scientific">Angiostrongylus costaricensis</name>
    <name type="common">Nematode worm</name>
    <dbReference type="NCBI Taxonomy" id="334426"/>
    <lineage>
        <taxon>Eukaryota</taxon>
        <taxon>Metazoa</taxon>
        <taxon>Ecdysozoa</taxon>
        <taxon>Nematoda</taxon>
        <taxon>Chromadorea</taxon>
        <taxon>Rhabditida</taxon>
        <taxon>Rhabditina</taxon>
        <taxon>Rhabditomorpha</taxon>
        <taxon>Strongyloidea</taxon>
        <taxon>Metastrongylidae</taxon>
        <taxon>Angiostrongylus</taxon>
    </lineage>
</organism>
<evidence type="ECO:0000313" key="5">
    <source>
        <dbReference type="WBParaSite" id="ACOC_0001246001-mRNA-1"/>
    </source>
</evidence>
<dbReference type="InterPro" id="IPR039942">
    <property type="entry name" value="SBSPO"/>
</dbReference>
<proteinExistence type="predicted"/>
<reference evidence="5" key="1">
    <citation type="submission" date="2016-04" db="UniProtKB">
        <authorList>
            <consortium name="WormBaseParasite"/>
        </authorList>
    </citation>
    <scope>IDENTIFICATION</scope>
</reference>
<dbReference type="WBParaSite" id="ACOC_0001246001-mRNA-1">
    <property type="protein sequence ID" value="ACOC_0001246001-mRNA-1"/>
    <property type="gene ID" value="ACOC_0001246001"/>
</dbReference>
<accession>A0A158PMB0</accession>
<dbReference type="AlphaFoldDB" id="A0A158PMB0"/>
<dbReference type="OMA" id="ECELSEW"/>
<dbReference type="Proteomes" id="UP000267027">
    <property type="component" value="Unassembled WGS sequence"/>
</dbReference>
<dbReference type="OrthoDB" id="5814848at2759"/>
<dbReference type="EMBL" id="UYYA01005051">
    <property type="protein sequence ID" value="VDM64046.1"/>
    <property type="molecule type" value="Genomic_DNA"/>
</dbReference>
<dbReference type="InterPro" id="IPR000884">
    <property type="entry name" value="TSP1_rpt"/>
</dbReference>
<feature type="transmembrane region" description="Helical" evidence="2">
    <location>
        <begin position="9"/>
        <end position="28"/>
    </location>
</feature>
<dbReference type="PROSITE" id="PS50092">
    <property type="entry name" value="TSP1"/>
    <property type="match status" value="1"/>
</dbReference>
<sequence length="391" mass="44607">HIHFNGDGVLVFFFLSLAVVSAVIYPLFFPECELSEWSGWSRCYGTCYYALSVRNRDVIRPSIPENSLDRVKRCTKLYETRFCSLRTCEVTTRDFVVTSDLPKRLKPAQERLPMDGKGKWKISEDIGELEASEAAIHDAIRKRTVTTTPYFVKKATAIATTKVEEEPIVTMSVNKKDSSISEEVSTLTSYSNFTAESLPSSDLNDTSTNASSTNNTQNSRITLGSELFAKTQSDGVDGKNTASYDHSTNRIIILTILNNFYQKSSFFLFQGYVPNTRKHASEITSKLYMTQEIIQDKPKPVPLLRHVECLESRRCCKITRTQCSDGTTPKYVKRYYRPRAAETCLPYYYPRCSSIEEMDEQPIQYEQNCQDICFKGSEKRISPLFQIAFEN</sequence>
<dbReference type="PANTHER" id="PTHR20920:SF5">
    <property type="entry name" value="SMB DOMAIN-CONTAINING PROTEIN"/>
    <property type="match status" value="1"/>
</dbReference>
<keyword evidence="2" id="KW-0812">Transmembrane</keyword>
<keyword evidence="4" id="KW-1185">Reference proteome</keyword>
<keyword evidence="2" id="KW-1133">Transmembrane helix</keyword>
<dbReference type="PANTHER" id="PTHR20920">
    <property type="entry name" value="RPE-SPONDIN"/>
    <property type="match status" value="1"/>
</dbReference>
<feature type="compositionally biased region" description="Low complexity" evidence="1">
    <location>
        <begin position="200"/>
        <end position="218"/>
    </location>
</feature>
<keyword evidence="2" id="KW-0472">Membrane</keyword>
<dbReference type="SUPFAM" id="SSF82895">
    <property type="entry name" value="TSP-1 type 1 repeat"/>
    <property type="match status" value="1"/>
</dbReference>
<evidence type="ECO:0000313" key="4">
    <source>
        <dbReference type="Proteomes" id="UP000267027"/>
    </source>
</evidence>
<dbReference type="InterPro" id="IPR036383">
    <property type="entry name" value="TSP1_rpt_sf"/>
</dbReference>
<feature type="region of interest" description="Disordered" evidence="1">
    <location>
        <begin position="197"/>
        <end position="218"/>
    </location>
</feature>
<evidence type="ECO:0000256" key="2">
    <source>
        <dbReference type="SAM" id="Phobius"/>
    </source>
</evidence>
<evidence type="ECO:0000256" key="1">
    <source>
        <dbReference type="SAM" id="MobiDB-lite"/>
    </source>
</evidence>
<reference evidence="3 4" key="2">
    <citation type="submission" date="2018-11" db="EMBL/GenBank/DDBJ databases">
        <authorList>
            <consortium name="Pathogen Informatics"/>
        </authorList>
    </citation>
    <scope>NUCLEOTIDE SEQUENCE [LARGE SCALE GENOMIC DNA]</scope>
    <source>
        <strain evidence="3 4">Costa Rica</strain>
    </source>
</reference>
<dbReference type="Gene3D" id="2.20.100.10">
    <property type="entry name" value="Thrombospondin type-1 (TSP1) repeat"/>
    <property type="match status" value="1"/>
</dbReference>